<keyword evidence="5 8" id="KW-0720">Serine protease</keyword>
<dbReference type="Pfam" id="PF00574">
    <property type="entry name" value="CLP_protease"/>
    <property type="match status" value="1"/>
</dbReference>
<dbReference type="HAMAP" id="MF_00444">
    <property type="entry name" value="ClpP"/>
    <property type="match status" value="1"/>
</dbReference>
<dbReference type="PROSITE" id="PS00381">
    <property type="entry name" value="CLP_PROTEASE_SER"/>
    <property type="match status" value="1"/>
</dbReference>
<dbReference type="PROSITE" id="PS00382">
    <property type="entry name" value="CLP_PROTEASE_HIS"/>
    <property type="match status" value="1"/>
</dbReference>
<reference evidence="12" key="2">
    <citation type="submission" date="2024-04" db="EMBL/GenBank/DDBJ databases">
        <authorList>
            <person name="Chen Y."/>
            <person name="Shah S."/>
            <person name="Dougan E. K."/>
            <person name="Thang M."/>
            <person name="Chan C."/>
        </authorList>
    </citation>
    <scope>NUCLEOTIDE SEQUENCE [LARGE SCALE GENOMIC DNA]</scope>
</reference>
<evidence type="ECO:0000256" key="1">
    <source>
        <dbReference type="ARBA" id="ARBA00007039"/>
    </source>
</evidence>
<comment type="similarity">
    <text evidence="1 9">Belongs to the peptidase S14 family.</text>
</comment>
<dbReference type="InterPro" id="IPR001907">
    <property type="entry name" value="ClpP"/>
</dbReference>
<dbReference type="EMBL" id="CAMXCT030000001">
    <property type="protein sequence ID" value="CAL4758902.1"/>
    <property type="molecule type" value="Genomic_DNA"/>
</dbReference>
<dbReference type="EMBL" id="CAMXCT010000001">
    <property type="protein sequence ID" value="CAI3971590.1"/>
    <property type="molecule type" value="Genomic_DNA"/>
</dbReference>
<evidence type="ECO:0000313" key="13">
    <source>
        <dbReference type="Proteomes" id="UP001152797"/>
    </source>
</evidence>
<feature type="active site" evidence="7">
    <location>
        <position position="123"/>
    </location>
</feature>
<dbReference type="NCBIfam" id="NF001368">
    <property type="entry name" value="PRK00277.1"/>
    <property type="match status" value="1"/>
</dbReference>
<evidence type="ECO:0000256" key="2">
    <source>
        <dbReference type="ARBA" id="ARBA00022490"/>
    </source>
</evidence>
<dbReference type="InterPro" id="IPR018215">
    <property type="entry name" value="ClpP_Ser_AS"/>
</dbReference>
<accession>A0A9P1BFR3</accession>
<evidence type="ECO:0000256" key="9">
    <source>
        <dbReference type="RuleBase" id="RU003567"/>
    </source>
</evidence>
<evidence type="ECO:0000256" key="4">
    <source>
        <dbReference type="ARBA" id="ARBA00022801"/>
    </source>
</evidence>
<proteinExistence type="inferred from homology"/>
<feature type="region of interest" description="Disordered" evidence="10">
    <location>
        <begin position="488"/>
        <end position="656"/>
    </location>
</feature>
<feature type="compositionally biased region" description="Acidic residues" evidence="10">
    <location>
        <begin position="320"/>
        <end position="330"/>
    </location>
</feature>
<dbReference type="CDD" id="cd07017">
    <property type="entry name" value="S14_ClpP_2"/>
    <property type="match status" value="1"/>
</dbReference>
<dbReference type="PRINTS" id="PR00127">
    <property type="entry name" value="CLPPROTEASEP"/>
</dbReference>
<evidence type="ECO:0000256" key="10">
    <source>
        <dbReference type="SAM" id="MobiDB-lite"/>
    </source>
</evidence>
<dbReference type="GO" id="GO:0006515">
    <property type="term" value="P:protein quality control for misfolded or incompletely synthesized proteins"/>
    <property type="evidence" value="ECO:0007669"/>
    <property type="project" value="TreeGrafter"/>
</dbReference>
<evidence type="ECO:0000313" key="12">
    <source>
        <dbReference type="EMBL" id="CAL1124965.1"/>
    </source>
</evidence>
<dbReference type="Gene3D" id="3.90.226.10">
    <property type="entry name" value="2-enoyl-CoA Hydratase, Chain A, domain 1"/>
    <property type="match status" value="1"/>
</dbReference>
<evidence type="ECO:0000256" key="5">
    <source>
        <dbReference type="ARBA" id="ARBA00022825"/>
    </source>
</evidence>
<dbReference type="InterPro" id="IPR029045">
    <property type="entry name" value="ClpP/crotonase-like_dom_sf"/>
</dbReference>
<dbReference type="FunFam" id="3.90.226.10:FF:000001">
    <property type="entry name" value="ATP-dependent Clp protease proteolytic subunit"/>
    <property type="match status" value="1"/>
</dbReference>
<dbReference type="GO" id="GO:0009368">
    <property type="term" value="C:endopeptidase Clp complex"/>
    <property type="evidence" value="ECO:0007669"/>
    <property type="project" value="TreeGrafter"/>
</dbReference>
<keyword evidence="3 8" id="KW-0645">Protease</keyword>
<evidence type="ECO:0000313" key="11">
    <source>
        <dbReference type="EMBL" id="CAI3971590.1"/>
    </source>
</evidence>
<reference evidence="11" key="1">
    <citation type="submission" date="2022-10" db="EMBL/GenBank/DDBJ databases">
        <authorList>
            <person name="Chen Y."/>
            <person name="Dougan E. K."/>
            <person name="Chan C."/>
            <person name="Rhodes N."/>
            <person name="Thang M."/>
        </authorList>
    </citation>
    <scope>NUCLEOTIDE SEQUENCE</scope>
</reference>
<feature type="compositionally biased region" description="Polar residues" evidence="10">
    <location>
        <begin position="595"/>
        <end position="606"/>
    </location>
</feature>
<keyword evidence="4 8" id="KW-0378">Hydrolase</keyword>
<dbReference type="OrthoDB" id="1721884at2759"/>
<dbReference type="PANTHER" id="PTHR10381">
    <property type="entry name" value="ATP-DEPENDENT CLP PROTEASE PROTEOLYTIC SUBUNIT"/>
    <property type="match status" value="1"/>
</dbReference>
<feature type="active site" evidence="6">
    <location>
        <position position="98"/>
    </location>
</feature>
<dbReference type="SUPFAM" id="SSF52096">
    <property type="entry name" value="ClpP/crotonase"/>
    <property type="match status" value="1"/>
</dbReference>
<gene>
    <name evidence="11" type="ORF">C1SCF055_LOCUS180</name>
</gene>
<evidence type="ECO:0000256" key="3">
    <source>
        <dbReference type="ARBA" id="ARBA00022670"/>
    </source>
</evidence>
<dbReference type="InterPro" id="IPR033135">
    <property type="entry name" value="ClpP_His_AS"/>
</dbReference>
<protein>
    <recommendedName>
        <fullName evidence="9">ATP-dependent Clp protease proteolytic subunit</fullName>
        <ecNumber evidence="8">3.4.21.92</ecNumber>
    </recommendedName>
</protein>
<sequence length="656" mass="73173">MPLIPYVIEKSGREERAMDIYSRLLSDRIIFLGSGVNDEVANAIVAQMLFLQSEDSKADIHLYVNSPGGSVSAGLAIYDTMQFVTCDVATYCIGQAASMGAVLLTAGAKGKRYALPNSRIMIHQPLAGMEGTAEEIMIHAREFRKIKAKLNTILLRHTGHPLEKIEEDTDRDRFMDSDEARDYGLIDKVIEHIDAVTTMRWLSPIALFCCVALVGCRSNNSDRAYLYQELREQEDEIYALEDMLDQYEAKLASSRRANESLRRELAGGDGDDDPTRSSIPQTFQPPRIDFVPPSTPDSDAPRYEPTEPLPAPSTLPLDAPELEMPDPSEDDSIRQSAYYELYPSDDSSGEAGSLLKFRQQQKEEEITDYRVDRITLNRQLTGAHNRDKLPGDEGVYIVVEPKNKADQVIDVPGKLTIVVMDPQKRGPEGRIARWDYTAEEAANSFRQSIFGRGMHLELPWPGEAPQAEELNLYVRFITDDGRRLIAEKSIHPDPLPTTEYVDGSPPPCDDCLSEDHSSEETTSLAGESHDSWRRRTRSFRSLIPATTSQARTASLDALREPEPAIGLPTTASTANFDAPVEVDLGPSREAPQSARLLQTSGEQAANNAELDSEEVPYEFGPQRPDITAVEPEPREVIEEPAPPKQARRRVEWSPYR</sequence>
<evidence type="ECO:0000256" key="6">
    <source>
        <dbReference type="PROSITE-ProRule" id="PRU10085"/>
    </source>
</evidence>
<dbReference type="NCBIfam" id="NF009205">
    <property type="entry name" value="PRK12553.1"/>
    <property type="match status" value="1"/>
</dbReference>
<name>A0A9P1BFR3_9DINO</name>
<dbReference type="GO" id="GO:0004252">
    <property type="term" value="F:serine-type endopeptidase activity"/>
    <property type="evidence" value="ECO:0007669"/>
    <property type="project" value="UniProtKB-EC"/>
</dbReference>
<organism evidence="11">
    <name type="scientific">Cladocopium goreaui</name>
    <dbReference type="NCBI Taxonomy" id="2562237"/>
    <lineage>
        <taxon>Eukaryota</taxon>
        <taxon>Sar</taxon>
        <taxon>Alveolata</taxon>
        <taxon>Dinophyceae</taxon>
        <taxon>Suessiales</taxon>
        <taxon>Symbiodiniaceae</taxon>
        <taxon>Cladocopium</taxon>
    </lineage>
</organism>
<feature type="compositionally biased region" description="Basic and acidic residues" evidence="10">
    <location>
        <begin position="256"/>
        <end position="266"/>
    </location>
</feature>
<dbReference type="Proteomes" id="UP001152797">
    <property type="component" value="Unassembled WGS sequence"/>
</dbReference>
<dbReference type="EMBL" id="CAMXCT020000001">
    <property type="protein sequence ID" value="CAL1124965.1"/>
    <property type="molecule type" value="Genomic_DNA"/>
</dbReference>
<dbReference type="GO" id="GO:0051117">
    <property type="term" value="F:ATPase binding"/>
    <property type="evidence" value="ECO:0007669"/>
    <property type="project" value="TreeGrafter"/>
</dbReference>
<dbReference type="AlphaFoldDB" id="A0A9P1BFR3"/>
<evidence type="ECO:0000256" key="8">
    <source>
        <dbReference type="RuleBase" id="RU000549"/>
    </source>
</evidence>
<dbReference type="PANTHER" id="PTHR10381:SF70">
    <property type="entry name" value="ATP-DEPENDENT CLP PROTEASE PROTEOLYTIC SUBUNIT"/>
    <property type="match status" value="1"/>
</dbReference>
<evidence type="ECO:0000256" key="7">
    <source>
        <dbReference type="PROSITE-ProRule" id="PRU10086"/>
    </source>
</evidence>
<keyword evidence="13" id="KW-1185">Reference proteome</keyword>
<dbReference type="GO" id="GO:0004176">
    <property type="term" value="F:ATP-dependent peptidase activity"/>
    <property type="evidence" value="ECO:0007669"/>
    <property type="project" value="InterPro"/>
</dbReference>
<keyword evidence="2" id="KW-0963">Cytoplasm</keyword>
<dbReference type="EC" id="3.4.21.92" evidence="8"/>
<feature type="region of interest" description="Disordered" evidence="10">
    <location>
        <begin position="255"/>
        <end position="332"/>
    </location>
</feature>
<comment type="caution">
    <text evidence="11">The sequence shown here is derived from an EMBL/GenBank/DDBJ whole genome shotgun (WGS) entry which is preliminary data.</text>
</comment>
<dbReference type="InterPro" id="IPR023562">
    <property type="entry name" value="ClpP/TepA"/>
</dbReference>